<dbReference type="InterPro" id="IPR001841">
    <property type="entry name" value="Znf_RING"/>
</dbReference>
<evidence type="ECO:0000256" key="1">
    <source>
        <dbReference type="ARBA" id="ARBA00022723"/>
    </source>
</evidence>
<dbReference type="Proteomes" id="UP000076078">
    <property type="component" value="Unassembled WGS sequence"/>
</dbReference>
<evidence type="ECO:0000313" key="9">
    <source>
        <dbReference type="Proteomes" id="UP000076078"/>
    </source>
</evidence>
<dbReference type="EMBL" id="LODT01000023">
    <property type="protein sequence ID" value="KYQ93934.1"/>
    <property type="molecule type" value="Genomic_DNA"/>
</dbReference>
<feature type="coiled-coil region" evidence="5">
    <location>
        <begin position="230"/>
        <end position="257"/>
    </location>
</feature>
<sequence length="749" mass="86481">MDEINDDIECAFCLEEITKFAVPFSNNLLLGDKHCRHNFCYFCLKQFVENKLKKHEKPLCPLCNEPFDGFIENRMANELFQKSKNLFSKSKVLQNDNDNLENSLLEKEQAITQLSKKVKEVNKECSQKEMEGQNLRQRVEHLEFELSETSQTRLKELEGYQMKIDLQQQEILKLAQNKQDLMEIQSKQQELQLKIKYYEQTVRDLEQYKLEQSRKQSQQEQQIQQHGVNSQKLKNIIQSQQEEIEKLKNQIQETQSIYYNQMESTDRYTKTIQDMDSAISALKIELFSSKTQINDLQQKNRNLEKRIEEFTVQKTSSSSSSSSYSGSLLDKSLVGNVGKLTSNSVNALTNSFSYLMGSRGVNNNSSANGNNSFVISWKSFSIFESRNQLKSGSNSCLVKRIQYNGYQYALKSIPYQPPTGLAYYTQQGLTDSDILSFREPMLLHKLSHVNLLKLEGMTKDDSTGMFYSILSPFAQMDLEFVIAEYRRSPPTWQQVKMITYQMLSAISYMHSQDLVHRDIKPTSVLVYPDSQIKLCSLTKSVSVFTYPMKPLNNTVYSSSSSCYLPPEYLLSIIDTEYNNNNQNVSNKSMDWKSFDVWSVGVVALELIFGRKLFATQNPKKNDTQFKEFLDICCNIFSYREITATMATPIKELNLLGKKFPVNHIKSIQGELCLVQGKMPEDFYALLTSMLCFDPSQRLKSEQAVNHPTFTSEPYYCKKDSLKQRDIASALTDSNIRDFLRDKCYGLIQV</sequence>
<keyword evidence="9" id="KW-1185">Reference proteome</keyword>
<dbReference type="FunCoup" id="A0A151ZJF1">
    <property type="interactions" value="553"/>
</dbReference>
<name>A0A151ZJF1_TIELA</name>
<dbReference type="OrthoDB" id="541276at2759"/>
<protein>
    <submittedName>
        <fullName evidence="8">RING zinc finger-containing protein</fullName>
    </submittedName>
</protein>
<dbReference type="AlphaFoldDB" id="A0A151ZJF1"/>
<proteinExistence type="predicted"/>
<accession>A0A151ZJF1</accession>
<dbReference type="STRING" id="361077.A0A151ZJF1"/>
<dbReference type="PROSITE" id="PS50089">
    <property type="entry name" value="ZF_RING_2"/>
    <property type="match status" value="1"/>
</dbReference>
<dbReference type="GO" id="GO:0044773">
    <property type="term" value="P:mitotic DNA damage checkpoint signaling"/>
    <property type="evidence" value="ECO:0007669"/>
    <property type="project" value="TreeGrafter"/>
</dbReference>
<feature type="domain" description="Protein kinase" evidence="6">
    <location>
        <begin position="383"/>
        <end position="709"/>
    </location>
</feature>
<keyword evidence="1" id="KW-0479">Metal-binding</keyword>
<dbReference type="PROSITE" id="PS50011">
    <property type="entry name" value="PROTEIN_KINASE_DOM"/>
    <property type="match status" value="1"/>
</dbReference>
<dbReference type="GO" id="GO:0004674">
    <property type="term" value="F:protein serine/threonine kinase activity"/>
    <property type="evidence" value="ECO:0007669"/>
    <property type="project" value="TreeGrafter"/>
</dbReference>
<dbReference type="PANTHER" id="PTHR44167">
    <property type="entry name" value="OVARIAN-SPECIFIC SERINE/THREONINE-PROTEIN KINASE LOK-RELATED"/>
    <property type="match status" value="1"/>
</dbReference>
<dbReference type="SUPFAM" id="SSF57850">
    <property type="entry name" value="RING/U-box"/>
    <property type="match status" value="1"/>
</dbReference>
<comment type="caution">
    <text evidence="8">The sequence shown here is derived from an EMBL/GenBank/DDBJ whole genome shotgun (WGS) entry which is preliminary data.</text>
</comment>
<feature type="coiled-coil region" evidence="5">
    <location>
        <begin position="90"/>
        <end position="194"/>
    </location>
</feature>
<dbReference type="InterPro" id="IPR000719">
    <property type="entry name" value="Prot_kinase_dom"/>
</dbReference>
<feature type="domain" description="RING-type" evidence="7">
    <location>
        <begin position="10"/>
        <end position="64"/>
    </location>
</feature>
<dbReference type="SUPFAM" id="SSF56112">
    <property type="entry name" value="Protein kinase-like (PK-like)"/>
    <property type="match status" value="1"/>
</dbReference>
<dbReference type="PANTHER" id="PTHR44167:SF24">
    <property type="entry name" value="SERINE_THREONINE-PROTEIN KINASE CHK2"/>
    <property type="match status" value="1"/>
</dbReference>
<dbReference type="Gene3D" id="1.10.510.10">
    <property type="entry name" value="Transferase(Phosphotransferase) domain 1"/>
    <property type="match status" value="1"/>
</dbReference>
<dbReference type="InParanoid" id="A0A151ZJF1"/>
<evidence type="ECO:0000256" key="4">
    <source>
        <dbReference type="PROSITE-ProRule" id="PRU00175"/>
    </source>
</evidence>
<keyword evidence="2 4" id="KW-0863">Zinc-finger</keyword>
<dbReference type="PROSITE" id="PS00518">
    <property type="entry name" value="ZF_RING_1"/>
    <property type="match status" value="1"/>
</dbReference>
<keyword evidence="5" id="KW-0175">Coiled coil</keyword>
<dbReference type="GO" id="GO:0008270">
    <property type="term" value="F:zinc ion binding"/>
    <property type="evidence" value="ECO:0007669"/>
    <property type="project" value="UniProtKB-KW"/>
</dbReference>
<dbReference type="InterPro" id="IPR017907">
    <property type="entry name" value="Znf_RING_CS"/>
</dbReference>
<evidence type="ECO:0000256" key="2">
    <source>
        <dbReference type="ARBA" id="ARBA00022771"/>
    </source>
</evidence>
<evidence type="ECO:0000259" key="7">
    <source>
        <dbReference type="PROSITE" id="PS50089"/>
    </source>
</evidence>
<gene>
    <name evidence="8" type="ORF">DLAC_04821</name>
</gene>
<feature type="coiled-coil region" evidence="5">
    <location>
        <begin position="286"/>
        <end position="313"/>
    </location>
</feature>
<dbReference type="GO" id="GO:0005524">
    <property type="term" value="F:ATP binding"/>
    <property type="evidence" value="ECO:0007669"/>
    <property type="project" value="InterPro"/>
</dbReference>
<evidence type="ECO:0000313" key="8">
    <source>
        <dbReference type="EMBL" id="KYQ93934.1"/>
    </source>
</evidence>
<dbReference type="Gene3D" id="3.30.40.10">
    <property type="entry name" value="Zinc/RING finger domain, C3HC4 (zinc finger)"/>
    <property type="match status" value="1"/>
</dbReference>
<evidence type="ECO:0000256" key="3">
    <source>
        <dbReference type="ARBA" id="ARBA00022833"/>
    </source>
</evidence>
<dbReference type="SMART" id="SM00220">
    <property type="entry name" value="S_TKc"/>
    <property type="match status" value="1"/>
</dbReference>
<dbReference type="Pfam" id="PF00069">
    <property type="entry name" value="Pkinase"/>
    <property type="match status" value="1"/>
</dbReference>
<evidence type="ECO:0000259" key="6">
    <source>
        <dbReference type="PROSITE" id="PS50011"/>
    </source>
</evidence>
<dbReference type="SMART" id="SM00184">
    <property type="entry name" value="RING"/>
    <property type="match status" value="1"/>
</dbReference>
<dbReference type="OMA" id="FEFLECS"/>
<keyword evidence="3" id="KW-0862">Zinc</keyword>
<evidence type="ECO:0000256" key="5">
    <source>
        <dbReference type="SAM" id="Coils"/>
    </source>
</evidence>
<dbReference type="GO" id="GO:0005634">
    <property type="term" value="C:nucleus"/>
    <property type="evidence" value="ECO:0007669"/>
    <property type="project" value="TreeGrafter"/>
</dbReference>
<organism evidence="8 9">
    <name type="scientific">Tieghemostelium lacteum</name>
    <name type="common">Slime mold</name>
    <name type="synonym">Dictyostelium lacteum</name>
    <dbReference type="NCBI Taxonomy" id="361077"/>
    <lineage>
        <taxon>Eukaryota</taxon>
        <taxon>Amoebozoa</taxon>
        <taxon>Evosea</taxon>
        <taxon>Eumycetozoa</taxon>
        <taxon>Dictyostelia</taxon>
        <taxon>Dictyosteliales</taxon>
        <taxon>Raperosteliaceae</taxon>
        <taxon>Tieghemostelium</taxon>
    </lineage>
</organism>
<reference evidence="8 9" key="1">
    <citation type="submission" date="2015-12" db="EMBL/GenBank/DDBJ databases">
        <title>Dictyostelia acquired genes for synthesis and detection of signals that induce cell-type specialization by lateral gene transfer from prokaryotes.</title>
        <authorList>
            <person name="Gloeckner G."/>
            <person name="Schaap P."/>
        </authorList>
    </citation>
    <scope>NUCLEOTIDE SEQUENCE [LARGE SCALE GENOMIC DNA]</scope>
    <source>
        <strain evidence="8 9">TK</strain>
    </source>
</reference>
<dbReference type="InterPro" id="IPR013083">
    <property type="entry name" value="Znf_RING/FYVE/PHD"/>
</dbReference>
<dbReference type="InterPro" id="IPR011009">
    <property type="entry name" value="Kinase-like_dom_sf"/>
</dbReference>